<evidence type="ECO:0000256" key="1">
    <source>
        <dbReference type="ARBA" id="ARBA00009480"/>
    </source>
</evidence>
<dbReference type="PANTHER" id="PTHR19305">
    <property type="entry name" value="SYNAPTOSOMAL ASSOCIATED PROTEIN"/>
    <property type="match status" value="1"/>
</dbReference>
<proteinExistence type="inferred from homology"/>
<dbReference type="SMART" id="SM00397">
    <property type="entry name" value="t_SNARE"/>
    <property type="match status" value="2"/>
</dbReference>
<feature type="coiled-coil region" evidence="2">
    <location>
        <begin position="303"/>
        <end position="355"/>
    </location>
</feature>
<dbReference type="GO" id="GO:0006887">
    <property type="term" value="P:exocytosis"/>
    <property type="evidence" value="ECO:0007669"/>
    <property type="project" value="TreeGrafter"/>
</dbReference>
<feature type="region of interest" description="Disordered" evidence="3">
    <location>
        <begin position="168"/>
        <end position="188"/>
    </location>
</feature>
<dbReference type="CDD" id="cd15886">
    <property type="entry name" value="SNARE_SEC9N"/>
    <property type="match status" value="1"/>
</dbReference>
<comment type="caution">
    <text evidence="5">The sequence shown here is derived from an EMBL/GenBank/DDBJ whole genome shotgun (WGS) entry which is preliminary data.</text>
</comment>
<dbReference type="Gene3D" id="1.20.5.110">
    <property type="match status" value="2"/>
</dbReference>
<evidence type="ECO:0000313" key="6">
    <source>
        <dbReference type="Proteomes" id="UP000054988"/>
    </source>
</evidence>
<protein>
    <submittedName>
        <fullName evidence="5">Putative synaptosome-associated protein SNAP-25</fullName>
    </submittedName>
</protein>
<dbReference type="PANTHER" id="PTHR19305:SF9">
    <property type="entry name" value="SYNAPTOSOMAL-ASSOCIATED PROTEIN 29"/>
    <property type="match status" value="1"/>
</dbReference>
<gene>
    <name evidence="5" type="ORF">WG66_4315</name>
</gene>
<accession>A0A0W0G3T8</accession>
<dbReference type="GO" id="GO:0006906">
    <property type="term" value="P:vesicle fusion"/>
    <property type="evidence" value="ECO:0007669"/>
    <property type="project" value="TreeGrafter"/>
</dbReference>
<evidence type="ECO:0000313" key="5">
    <source>
        <dbReference type="EMBL" id="KTB43144.1"/>
    </source>
</evidence>
<feature type="coiled-coil region" evidence="2">
    <location>
        <begin position="233"/>
        <end position="260"/>
    </location>
</feature>
<dbReference type="PROSITE" id="PS50192">
    <property type="entry name" value="T_SNARE"/>
    <property type="match status" value="1"/>
</dbReference>
<feature type="compositionally biased region" description="Polar residues" evidence="3">
    <location>
        <begin position="55"/>
        <end position="67"/>
    </location>
</feature>
<dbReference type="AlphaFoldDB" id="A0A0W0G3T8"/>
<dbReference type="EMBL" id="LATX01001245">
    <property type="protein sequence ID" value="KTB43144.1"/>
    <property type="molecule type" value="Genomic_DNA"/>
</dbReference>
<feature type="domain" description="T-SNARE coiled-coil homology" evidence="4">
    <location>
        <begin position="304"/>
        <end position="366"/>
    </location>
</feature>
<reference evidence="5 6" key="1">
    <citation type="submission" date="2015-12" db="EMBL/GenBank/DDBJ databases">
        <title>Draft genome sequence of Moniliophthora roreri, the causal agent of frosty pod rot of cacao.</title>
        <authorList>
            <person name="Aime M.C."/>
            <person name="Diaz-Valderrama J.R."/>
            <person name="Kijpornyongpan T."/>
            <person name="Phillips-Mora W."/>
        </authorList>
    </citation>
    <scope>NUCLEOTIDE SEQUENCE [LARGE SCALE GENOMIC DNA]</scope>
    <source>
        <strain evidence="5 6">MCA 2952</strain>
    </source>
</reference>
<dbReference type="eggNOG" id="KOG3065">
    <property type="taxonomic scope" value="Eukaryota"/>
</dbReference>
<organism evidence="5 6">
    <name type="scientific">Moniliophthora roreri</name>
    <name type="common">Frosty pod rot fungus</name>
    <name type="synonym">Monilia roreri</name>
    <dbReference type="NCBI Taxonomy" id="221103"/>
    <lineage>
        <taxon>Eukaryota</taxon>
        <taxon>Fungi</taxon>
        <taxon>Dikarya</taxon>
        <taxon>Basidiomycota</taxon>
        <taxon>Agaricomycotina</taxon>
        <taxon>Agaricomycetes</taxon>
        <taxon>Agaricomycetidae</taxon>
        <taxon>Agaricales</taxon>
        <taxon>Marasmiineae</taxon>
        <taxon>Marasmiaceae</taxon>
        <taxon>Moniliophthora</taxon>
    </lineage>
</organism>
<dbReference type="InterPro" id="IPR000727">
    <property type="entry name" value="T_SNARE_dom"/>
</dbReference>
<evidence type="ECO:0000259" key="4">
    <source>
        <dbReference type="PROSITE" id="PS50192"/>
    </source>
</evidence>
<dbReference type="GO" id="GO:0019905">
    <property type="term" value="F:syntaxin binding"/>
    <property type="evidence" value="ECO:0007669"/>
    <property type="project" value="TreeGrafter"/>
</dbReference>
<dbReference type="Proteomes" id="UP000054988">
    <property type="component" value="Unassembled WGS sequence"/>
</dbReference>
<evidence type="ECO:0000256" key="2">
    <source>
        <dbReference type="SAM" id="Coils"/>
    </source>
</evidence>
<dbReference type="SUPFAM" id="SSF58038">
    <property type="entry name" value="SNARE fusion complex"/>
    <property type="match status" value="2"/>
</dbReference>
<keyword evidence="2" id="KW-0175">Coiled coil</keyword>
<dbReference type="CDD" id="cd15857">
    <property type="entry name" value="SNARE_SEC9C"/>
    <property type="match status" value="1"/>
</dbReference>
<evidence type="ECO:0000256" key="3">
    <source>
        <dbReference type="SAM" id="MobiDB-lite"/>
    </source>
</evidence>
<dbReference type="GO" id="GO:0031201">
    <property type="term" value="C:SNARE complex"/>
    <property type="evidence" value="ECO:0007669"/>
    <property type="project" value="TreeGrafter"/>
</dbReference>
<feature type="region of interest" description="Disordered" evidence="3">
    <location>
        <begin position="1"/>
        <end position="143"/>
    </location>
</feature>
<name>A0A0W0G3T8_MONRR</name>
<comment type="similarity">
    <text evidence="1">Belongs to the SNAP-25 family.</text>
</comment>
<dbReference type="GO" id="GO:0005484">
    <property type="term" value="F:SNAP receptor activity"/>
    <property type="evidence" value="ECO:0007669"/>
    <property type="project" value="TreeGrafter"/>
</dbReference>
<sequence length="367" mass="42073">MSFFRRNADKPLIPPVESANPRPPISNSTSPRPAPRVSNANTYVASRDGDPYATSRYNNQKNDSYDTYQYDDSVRDKYHRSNGVGDAYSRGGGNAELERDRNELFSGYNPQRSAGSGRFFDGPQLGREPAPGEENDEDVEGIKQQTRFVKQESVNSTRNALRMAREAEETARNTLGRLGDQSERLANTERHLDVSKGHSQRADDKTDELKQLNRSIFRPVIVFNKDAKRAAREAKVQERYEEERQEREKAMMDVRETQNRLGRAQTYGMDGEEEGSGRFRSPQYQAARKEQRKRYQFEATASDDELEDELDDNLNEISEVTKKLKALGTAMGQELDSQNQRIDNIEQKTVSLDNRLFRNTERLKKIK</sequence>
<dbReference type="GO" id="GO:0005886">
    <property type="term" value="C:plasma membrane"/>
    <property type="evidence" value="ECO:0007669"/>
    <property type="project" value="TreeGrafter"/>
</dbReference>